<dbReference type="EC" id="3.4.24.-" evidence="11"/>
<dbReference type="CDD" id="cd06163">
    <property type="entry name" value="S2P-M50_PDZ_RseP-like"/>
    <property type="match status" value="1"/>
</dbReference>
<evidence type="ECO:0000256" key="11">
    <source>
        <dbReference type="RuleBase" id="RU362031"/>
    </source>
</evidence>
<evidence type="ECO:0000256" key="9">
    <source>
        <dbReference type="ARBA" id="ARBA00023049"/>
    </source>
</evidence>
<evidence type="ECO:0000256" key="7">
    <source>
        <dbReference type="ARBA" id="ARBA00022833"/>
    </source>
</evidence>
<evidence type="ECO:0000256" key="10">
    <source>
        <dbReference type="ARBA" id="ARBA00023136"/>
    </source>
</evidence>
<dbReference type="InterPro" id="IPR001478">
    <property type="entry name" value="PDZ"/>
</dbReference>
<keyword evidence="5 11" id="KW-0812">Transmembrane</keyword>
<comment type="similarity">
    <text evidence="3 11">Belongs to the peptidase M50B family.</text>
</comment>
<evidence type="ECO:0000256" key="1">
    <source>
        <dbReference type="ARBA" id="ARBA00001947"/>
    </source>
</evidence>
<keyword evidence="10 11" id="KW-0472">Membrane</keyword>
<dbReference type="InterPro" id="IPR036034">
    <property type="entry name" value="PDZ_sf"/>
</dbReference>
<feature type="transmembrane region" description="Helical" evidence="11">
    <location>
        <begin position="272"/>
        <end position="290"/>
    </location>
</feature>
<reference evidence="13" key="1">
    <citation type="submission" date="2022-12" db="EMBL/GenBank/DDBJ databases">
        <title>Reference genome sequencing for broad-spectrum identification of bacterial and archaeal isolates by mass spectrometry.</title>
        <authorList>
            <person name="Sekiguchi Y."/>
            <person name="Tourlousse D.M."/>
        </authorList>
    </citation>
    <scope>NUCLEOTIDE SEQUENCE</scope>
    <source>
        <strain evidence="13">H2</strain>
    </source>
</reference>
<dbReference type="CDD" id="cd23081">
    <property type="entry name" value="cpPDZ_EcRseP-like"/>
    <property type="match status" value="1"/>
</dbReference>
<evidence type="ECO:0000256" key="6">
    <source>
        <dbReference type="ARBA" id="ARBA00022801"/>
    </source>
</evidence>
<dbReference type="InterPro" id="IPR041489">
    <property type="entry name" value="PDZ_6"/>
</dbReference>
<dbReference type="Gene3D" id="2.30.42.10">
    <property type="match status" value="1"/>
</dbReference>
<dbReference type="PANTHER" id="PTHR42837">
    <property type="entry name" value="REGULATOR OF SIGMA-E PROTEASE RSEP"/>
    <property type="match status" value="1"/>
</dbReference>
<protein>
    <recommendedName>
        <fullName evidence="11">Zinc metalloprotease</fullName>
        <ecNumber evidence="11">3.4.24.-</ecNumber>
    </recommendedName>
</protein>
<dbReference type="Pfam" id="PF17820">
    <property type="entry name" value="PDZ_6"/>
    <property type="match status" value="1"/>
</dbReference>
<dbReference type="SUPFAM" id="SSF50156">
    <property type="entry name" value="PDZ domain-like"/>
    <property type="match status" value="1"/>
</dbReference>
<evidence type="ECO:0000256" key="4">
    <source>
        <dbReference type="ARBA" id="ARBA00022670"/>
    </source>
</evidence>
<dbReference type="InterPro" id="IPR008915">
    <property type="entry name" value="Peptidase_M50"/>
</dbReference>
<feature type="transmembrane region" description="Helical" evidence="11">
    <location>
        <begin position="94"/>
        <end position="118"/>
    </location>
</feature>
<comment type="subcellular location">
    <subcellularLocation>
        <location evidence="2">Membrane</location>
        <topology evidence="2">Multi-pass membrane protein</topology>
    </subcellularLocation>
</comment>
<keyword evidence="6 11" id="KW-0378">Hydrolase</keyword>
<evidence type="ECO:0000313" key="13">
    <source>
        <dbReference type="EMBL" id="GLI36734.1"/>
    </source>
</evidence>
<dbReference type="GO" id="GO:0004222">
    <property type="term" value="F:metalloendopeptidase activity"/>
    <property type="evidence" value="ECO:0007669"/>
    <property type="project" value="InterPro"/>
</dbReference>
<gene>
    <name evidence="13" type="primary">rseP</name>
    <name evidence="13" type="ORF">GHYDROH2_02350</name>
</gene>
<evidence type="ECO:0000256" key="8">
    <source>
        <dbReference type="ARBA" id="ARBA00022989"/>
    </source>
</evidence>
<keyword evidence="8 11" id="KW-1133">Transmembrane helix</keyword>
<keyword evidence="11" id="KW-0479">Metal-binding</keyword>
<accession>A0A9W6LB58</accession>
<dbReference type="EMBL" id="BSDS01000001">
    <property type="protein sequence ID" value="GLI36734.1"/>
    <property type="molecule type" value="Genomic_DNA"/>
</dbReference>
<keyword evidence="7 11" id="KW-0862">Zinc</keyword>
<dbReference type="AlphaFoldDB" id="A0A9W6LB58"/>
<evidence type="ECO:0000256" key="3">
    <source>
        <dbReference type="ARBA" id="ARBA00007931"/>
    </source>
</evidence>
<feature type="transmembrane region" description="Helical" evidence="11">
    <location>
        <begin position="326"/>
        <end position="344"/>
    </location>
</feature>
<keyword evidence="9 11" id="KW-0482">Metalloprotease</keyword>
<dbReference type="PANTHER" id="PTHR42837:SF2">
    <property type="entry name" value="MEMBRANE METALLOPROTEASE ARASP2, CHLOROPLASTIC-RELATED"/>
    <property type="match status" value="1"/>
</dbReference>
<name>A0A9W6LB58_9BACT</name>
<evidence type="ECO:0000313" key="14">
    <source>
        <dbReference type="Proteomes" id="UP001144352"/>
    </source>
</evidence>
<dbReference type="PROSITE" id="PS50106">
    <property type="entry name" value="PDZ"/>
    <property type="match status" value="1"/>
</dbReference>
<organism evidence="13 14">
    <name type="scientific">Geobacter hydrogenophilus</name>
    <dbReference type="NCBI Taxonomy" id="40983"/>
    <lineage>
        <taxon>Bacteria</taxon>
        <taxon>Pseudomonadati</taxon>
        <taxon>Thermodesulfobacteriota</taxon>
        <taxon>Desulfuromonadia</taxon>
        <taxon>Geobacterales</taxon>
        <taxon>Geobacteraceae</taxon>
        <taxon>Geobacter</taxon>
    </lineage>
</organism>
<dbReference type="Proteomes" id="UP001144352">
    <property type="component" value="Unassembled WGS sequence"/>
</dbReference>
<dbReference type="RefSeq" id="WP_214187035.1">
    <property type="nucleotide sequence ID" value="NZ_BSDS01000001.1"/>
</dbReference>
<keyword evidence="14" id="KW-1185">Reference proteome</keyword>
<evidence type="ECO:0000259" key="12">
    <source>
        <dbReference type="PROSITE" id="PS50106"/>
    </source>
</evidence>
<sequence>MTSIVSAIIVLGILIFVHEFGHFLFAKLFGVGVEKFSLGFGPKLIGKKMGETEYLISAFPLGGYVKMVGEGGGDELSDEEKARSFGEKSPLRRIGIVVAGPGFNLIFAWLVFIAVFMVGVPSATTKIGEVVKDKPAARAGIVAGDRITAVNGKKVDRWEEMATEIASSKGPSLLVEIKRGGETKAFQLKPEMRTGKNLLGETVTSPVIGVVAAGETVIDRYPPGEAFSRGSVQTWNVIELTALSLVRIIERAIPLDTIGGPIMIAKMAGQQAEAGGVSFLAFMALLSVNLGVLNLLPIPILDGGHLFFYLWELIFRRPVSMRAREIAQQIGLALLIGLMVLAFYNDIARYLVGNG</sequence>
<keyword evidence="4" id="KW-0645">Protease</keyword>
<dbReference type="InterPro" id="IPR004387">
    <property type="entry name" value="Pept_M50_Zn"/>
</dbReference>
<dbReference type="Pfam" id="PF02163">
    <property type="entry name" value="Peptidase_M50"/>
    <property type="match status" value="1"/>
</dbReference>
<evidence type="ECO:0000256" key="5">
    <source>
        <dbReference type="ARBA" id="ARBA00022692"/>
    </source>
</evidence>
<proteinExistence type="inferred from homology"/>
<comment type="caution">
    <text evidence="13">The sequence shown here is derived from an EMBL/GenBank/DDBJ whole genome shotgun (WGS) entry which is preliminary data.</text>
</comment>
<evidence type="ECO:0000256" key="2">
    <source>
        <dbReference type="ARBA" id="ARBA00004141"/>
    </source>
</evidence>
<dbReference type="SMART" id="SM00228">
    <property type="entry name" value="PDZ"/>
    <property type="match status" value="1"/>
</dbReference>
<dbReference type="GO" id="GO:0006508">
    <property type="term" value="P:proteolysis"/>
    <property type="evidence" value="ECO:0007669"/>
    <property type="project" value="UniProtKB-KW"/>
</dbReference>
<feature type="transmembrane region" description="Helical" evidence="11">
    <location>
        <begin position="7"/>
        <end position="29"/>
    </location>
</feature>
<dbReference type="GO" id="GO:0016020">
    <property type="term" value="C:membrane"/>
    <property type="evidence" value="ECO:0007669"/>
    <property type="project" value="UniProtKB-SubCell"/>
</dbReference>
<dbReference type="GO" id="GO:0046872">
    <property type="term" value="F:metal ion binding"/>
    <property type="evidence" value="ECO:0007669"/>
    <property type="project" value="UniProtKB-KW"/>
</dbReference>
<dbReference type="NCBIfam" id="TIGR00054">
    <property type="entry name" value="RIP metalloprotease RseP"/>
    <property type="match status" value="1"/>
</dbReference>
<feature type="domain" description="PDZ" evidence="12">
    <location>
        <begin position="127"/>
        <end position="181"/>
    </location>
</feature>
<comment type="cofactor">
    <cofactor evidence="1 11">
        <name>Zn(2+)</name>
        <dbReference type="ChEBI" id="CHEBI:29105"/>
    </cofactor>
</comment>